<keyword evidence="1" id="KW-0472">Membrane</keyword>
<protein>
    <submittedName>
        <fullName evidence="2">Cbb3-type cytochrome oxidase subunit 3</fullName>
    </submittedName>
</protein>
<keyword evidence="1" id="KW-0812">Transmembrane</keyword>
<dbReference type="Proteomes" id="UP000767291">
    <property type="component" value="Unassembled WGS sequence"/>
</dbReference>
<reference evidence="2 3" key="1">
    <citation type="submission" date="2021-03" db="EMBL/GenBank/DDBJ databases">
        <title>Genomic Encyclopedia of Type Strains, Phase IV (KMG-IV): sequencing the most valuable type-strain genomes for metagenomic binning, comparative biology and taxonomic classification.</title>
        <authorList>
            <person name="Goeker M."/>
        </authorList>
    </citation>
    <scope>NUCLEOTIDE SEQUENCE [LARGE SCALE GENOMIC DNA]</scope>
    <source>
        <strain evidence="2 3">DSM 1289</strain>
    </source>
</reference>
<dbReference type="EMBL" id="JAGGJX010000001">
    <property type="protein sequence ID" value="MBP1854167.1"/>
    <property type="molecule type" value="Genomic_DNA"/>
</dbReference>
<keyword evidence="3" id="KW-1185">Reference proteome</keyword>
<gene>
    <name evidence="2" type="ORF">J2Z43_000557</name>
</gene>
<proteinExistence type="predicted"/>
<sequence length="213" mass="24195">MRKFIKGISYIIVALLLLGGIMLYLLSPSKKAEIDYSESKTMTIEDIVKKSNIGSMEILKNPTRLKGEVNIGNKDLKDIVYTVLLKSGVDELMYNEVEIVDDSIAVKVPYKVMGFIQTQVDFELIPEIQGEDLIFEIKDIHVGKLPISNSLFEKSLDYIQANKDFRIKDNKIIIDKSYVYPAKLNKVTVKDNKLNLDLEMEIGSVLDFLNNGR</sequence>
<dbReference type="RefSeq" id="WP_209455728.1">
    <property type="nucleotide sequence ID" value="NZ_BAAACS010000017.1"/>
</dbReference>
<evidence type="ECO:0000256" key="1">
    <source>
        <dbReference type="SAM" id="Phobius"/>
    </source>
</evidence>
<feature type="transmembrane region" description="Helical" evidence="1">
    <location>
        <begin position="7"/>
        <end position="26"/>
    </location>
</feature>
<evidence type="ECO:0000313" key="3">
    <source>
        <dbReference type="Proteomes" id="UP000767291"/>
    </source>
</evidence>
<comment type="caution">
    <text evidence="2">The sequence shown here is derived from an EMBL/GenBank/DDBJ whole genome shotgun (WGS) entry which is preliminary data.</text>
</comment>
<evidence type="ECO:0000313" key="2">
    <source>
        <dbReference type="EMBL" id="MBP1854167.1"/>
    </source>
</evidence>
<organism evidence="2 3">
    <name type="scientific">Metaclostridioides mangenotii</name>
    <dbReference type="NCBI Taxonomy" id="1540"/>
    <lineage>
        <taxon>Bacteria</taxon>
        <taxon>Bacillati</taxon>
        <taxon>Bacillota</taxon>
        <taxon>Clostridia</taxon>
        <taxon>Peptostreptococcales</taxon>
        <taxon>Peptostreptococcaceae</taxon>
        <taxon>Metaclostridioides</taxon>
    </lineage>
</organism>
<keyword evidence="1" id="KW-1133">Transmembrane helix</keyword>
<name>A0ABS4E8A4_9FIRM</name>
<accession>A0ABS4E8A4</accession>